<feature type="transmembrane region" description="Helical" evidence="3">
    <location>
        <begin position="64"/>
        <end position="86"/>
    </location>
</feature>
<keyword evidence="3" id="KW-1133">Transmembrane helix</keyword>
<keyword evidence="2" id="KW-0813">Transport</keyword>
<feature type="transmembrane region" description="Helical" evidence="3">
    <location>
        <begin position="98"/>
        <end position="120"/>
    </location>
</feature>
<dbReference type="Proteomes" id="UP000216752">
    <property type="component" value="Chromosome"/>
</dbReference>
<feature type="transmembrane region" description="Helical" evidence="3">
    <location>
        <begin position="258"/>
        <end position="279"/>
    </location>
</feature>
<sequence>MDILTKLLYLFVDLILPLTIGYLCRSQSRLDKEFFQRLVVLNICGISPVLSILTLWVLPLDYSLIWLPAIGILLCVIPGIAAYLRVKNKFQSELDKGSYILSAILSNTTTLGGLCAYILYGESGFAYAQMIVMLQSVVMFMFCFPLAQYYYQKSVGTGFSKQSLVKMFINRNQLPVVGMALGIILNITGTIRPGFAGLAVDPLVHIGAWTALLPIGYAIDTAGMRECYAELIDLIPIKFILTPLAAYMVSSILITDEIILNTIVILAAMPTAINTVIAAQIHKLNVNIATAAFVLTTAVFIGVELPVLFVWISAW</sequence>
<keyword evidence="3" id="KW-0812">Transmembrane</keyword>
<keyword evidence="3" id="KW-0472">Membrane</keyword>
<feature type="transmembrane region" description="Helical" evidence="3">
    <location>
        <begin position="291"/>
        <end position="312"/>
    </location>
</feature>
<dbReference type="EMBL" id="CP155573">
    <property type="protein sequence ID" value="XFO67708.1"/>
    <property type="molecule type" value="Genomic_DNA"/>
</dbReference>
<dbReference type="RefSeq" id="WP_094607347.1">
    <property type="nucleotide sequence ID" value="NZ_CP155573.1"/>
</dbReference>
<evidence type="ECO:0000256" key="2">
    <source>
        <dbReference type="ARBA" id="ARBA00022448"/>
    </source>
</evidence>
<dbReference type="InterPro" id="IPR038770">
    <property type="entry name" value="Na+/solute_symporter_sf"/>
</dbReference>
<dbReference type="PANTHER" id="PTHR36838:SF3">
    <property type="entry name" value="TRANSPORTER AUXIN EFFLUX CARRIER EC FAMILY"/>
    <property type="match status" value="1"/>
</dbReference>
<feature type="transmembrane region" description="Helical" evidence="3">
    <location>
        <begin position="172"/>
        <end position="191"/>
    </location>
</feature>
<evidence type="ECO:0000256" key="3">
    <source>
        <dbReference type="SAM" id="Phobius"/>
    </source>
</evidence>
<evidence type="ECO:0000313" key="5">
    <source>
        <dbReference type="Proteomes" id="UP000216752"/>
    </source>
</evidence>
<evidence type="ECO:0008006" key="6">
    <source>
        <dbReference type="Google" id="ProtNLM"/>
    </source>
</evidence>
<keyword evidence="5" id="KW-1185">Reference proteome</keyword>
<evidence type="ECO:0000256" key="1">
    <source>
        <dbReference type="ARBA" id="ARBA00004127"/>
    </source>
</evidence>
<protein>
    <recommendedName>
        <fullName evidence="6">Membrane transport protein</fullName>
    </recommendedName>
</protein>
<organism evidence="4 5">
    <name type="scientific">Sporomusa silvacetica DSM 10669</name>
    <dbReference type="NCBI Taxonomy" id="1123289"/>
    <lineage>
        <taxon>Bacteria</taxon>
        <taxon>Bacillati</taxon>
        <taxon>Bacillota</taxon>
        <taxon>Negativicutes</taxon>
        <taxon>Selenomonadales</taxon>
        <taxon>Sporomusaceae</taxon>
        <taxon>Sporomusa</taxon>
    </lineage>
</organism>
<proteinExistence type="predicted"/>
<feature type="transmembrane region" description="Helical" evidence="3">
    <location>
        <begin position="231"/>
        <end position="252"/>
    </location>
</feature>
<dbReference type="Gene3D" id="1.20.1530.20">
    <property type="match status" value="1"/>
</dbReference>
<evidence type="ECO:0000313" key="4">
    <source>
        <dbReference type="EMBL" id="XFO67708.1"/>
    </source>
</evidence>
<name>A0ABZ3IQP3_9FIRM</name>
<feature type="transmembrane region" description="Helical" evidence="3">
    <location>
        <begin position="126"/>
        <end position="151"/>
    </location>
</feature>
<accession>A0ABZ3IQP3</accession>
<feature type="transmembrane region" description="Helical" evidence="3">
    <location>
        <begin position="6"/>
        <end position="26"/>
    </location>
</feature>
<dbReference type="PANTHER" id="PTHR36838">
    <property type="entry name" value="AUXIN EFFLUX CARRIER FAMILY PROTEIN"/>
    <property type="match status" value="1"/>
</dbReference>
<reference evidence="4" key="1">
    <citation type="submission" date="2024-05" db="EMBL/GenBank/DDBJ databases">
        <title>Isolation and characterization of Sporomusa carbonis sp. nov., a carboxydotrophic hydrogenogen in the genus of Sporomusa isolated from a charcoal burning pile.</title>
        <authorList>
            <person name="Boeer T."/>
            <person name="Rosenbaum F."/>
            <person name="Eysell L."/>
            <person name="Mueller V."/>
            <person name="Daniel R."/>
            <person name="Poehlein A."/>
        </authorList>
    </citation>
    <scope>NUCLEOTIDE SEQUENCE [LARGE SCALE GENOMIC DNA]</scope>
    <source>
        <strain evidence="4">DSM 10669</strain>
    </source>
</reference>
<gene>
    <name evidence="4" type="ORF">SPSIL_039270</name>
</gene>
<feature type="transmembrane region" description="Helical" evidence="3">
    <location>
        <begin position="38"/>
        <end position="58"/>
    </location>
</feature>
<comment type="subcellular location">
    <subcellularLocation>
        <location evidence="1">Endomembrane system</location>
        <topology evidence="1">Multi-pass membrane protein</topology>
    </subcellularLocation>
</comment>